<accession>A0A2H1IC67</accession>
<protein>
    <submittedName>
        <fullName evidence="3">Deoxyribonuclease NucA/NucB</fullName>
    </submittedName>
</protein>
<feature type="compositionally biased region" description="Polar residues" evidence="1">
    <location>
        <begin position="19"/>
        <end position="29"/>
    </location>
</feature>
<proteinExistence type="predicted"/>
<dbReference type="InterPro" id="IPR029476">
    <property type="entry name" value="DNase_NucA_NucB"/>
</dbReference>
<feature type="region of interest" description="Disordered" evidence="1">
    <location>
        <begin position="1"/>
        <end position="29"/>
    </location>
</feature>
<evidence type="ECO:0000259" key="2">
    <source>
        <dbReference type="Pfam" id="PF14040"/>
    </source>
</evidence>
<dbReference type="Proteomes" id="UP000234300">
    <property type="component" value="Unassembled WGS sequence"/>
</dbReference>
<evidence type="ECO:0000313" key="3">
    <source>
        <dbReference type="EMBL" id="SMX72700.1"/>
    </source>
</evidence>
<evidence type="ECO:0000313" key="4">
    <source>
        <dbReference type="Proteomes" id="UP000234300"/>
    </source>
</evidence>
<name>A0A2H1IC67_BREAU</name>
<reference evidence="3 4" key="1">
    <citation type="submission" date="2017-03" db="EMBL/GenBank/DDBJ databases">
        <authorList>
            <person name="Afonso C.L."/>
            <person name="Miller P.J."/>
            <person name="Scott M.A."/>
            <person name="Spackman E."/>
            <person name="Goraichik I."/>
            <person name="Dimitrov K.M."/>
            <person name="Suarez D.L."/>
            <person name="Swayne D.E."/>
        </authorList>
    </citation>
    <scope>NUCLEOTIDE SEQUENCE [LARGE SCALE GENOMIC DNA]</scope>
    <source>
        <strain evidence="4">8(6)</strain>
    </source>
</reference>
<sequence>MLSSAAAEVDPKTFETDSQESSVSESTKAQRIVIAPSRIDETHGLSAEAQSGQVTEAIKAETTCSKAPDGSSICATVGELDSSALKPHATLPLPKNVCKAGVRSSDRTNGCVGTPLTIKHHSGKGAVLGTLTGTVYVYQYSATNQTRIGNQLTMVISKTTGTGNKFSIAGTSPKCTGNCSRTGSVTSLAGKAMQAGKTLSAESYYNWTGKTTRSSQSLSWNLTVKHPKVAQILPFSYAGASPVRCDKEYKSYSAGCIMTKGQVAIGYDKGPYPSFARHVSEAQKSGLPGKTTALKRLKAGQSSAKNRSKACPSRLKRPSGLSCDEYPFASTQQGAYYGGGAGRTFSKCNIADKSYPVGAKGAKGYSACMIPQKENSAAGSDLSKFFKESRVLTGDPFYVQIL</sequence>
<dbReference type="EMBL" id="FXZI01000001">
    <property type="protein sequence ID" value="SMX72700.1"/>
    <property type="molecule type" value="Genomic_DNA"/>
</dbReference>
<evidence type="ECO:0000256" key="1">
    <source>
        <dbReference type="SAM" id="MobiDB-lite"/>
    </source>
</evidence>
<dbReference type="Pfam" id="PF14040">
    <property type="entry name" value="DNase_NucA_NucB"/>
    <property type="match status" value="1"/>
</dbReference>
<feature type="region of interest" description="Disordered" evidence="1">
    <location>
        <begin position="298"/>
        <end position="318"/>
    </location>
</feature>
<dbReference type="AlphaFoldDB" id="A0A2H1IC67"/>
<gene>
    <name evidence="3" type="ORF">BAURA86_00451</name>
</gene>
<organism evidence="3 4">
    <name type="scientific">Brevibacterium aurantiacum</name>
    <dbReference type="NCBI Taxonomy" id="273384"/>
    <lineage>
        <taxon>Bacteria</taxon>
        <taxon>Bacillati</taxon>
        <taxon>Actinomycetota</taxon>
        <taxon>Actinomycetes</taxon>
        <taxon>Micrococcales</taxon>
        <taxon>Brevibacteriaceae</taxon>
        <taxon>Brevibacterium</taxon>
    </lineage>
</organism>
<feature type="domain" description="Deoxyribonuclease NucA/NucB" evidence="2">
    <location>
        <begin position="290"/>
        <end position="399"/>
    </location>
</feature>